<sequence>MEQGPVDAWSVGTPGYGTTGRELQVCSRDLQGAAGQRRPVFSPRLRFLCLPVPSIRLGAADFTGMVSLGTASERAAQGVSMSMSRAMHMDHDGWLFEEKKKSDIALRGDDENVPHGEMHHGYISIVDAGKTVKWVANLSLQALPVSALVLAAKLAVWAILSGGRPDSPALHYRHRASEPPPQGLGVPKTPLHPGSYPLLWCWREEKQLNCPSRSPIVLAAGD</sequence>
<dbReference type="EMBL" id="JANRMS010003510">
    <property type="protein sequence ID" value="KAJ3518034.1"/>
    <property type="molecule type" value="Genomic_DNA"/>
</dbReference>
<gene>
    <name evidence="1" type="ORF">NM208_g14620</name>
</gene>
<name>A0ACC1RIU9_9HYPO</name>
<dbReference type="Proteomes" id="UP001148629">
    <property type="component" value="Unassembled WGS sequence"/>
</dbReference>
<reference evidence="1" key="1">
    <citation type="submission" date="2022-08" db="EMBL/GenBank/DDBJ databases">
        <title>Genome Sequence of Fusarium decemcellulare.</title>
        <authorList>
            <person name="Buettner E."/>
        </authorList>
    </citation>
    <scope>NUCLEOTIDE SEQUENCE</scope>
    <source>
        <strain evidence="1">Babe19</strain>
    </source>
</reference>
<organism evidence="1 2">
    <name type="scientific">Fusarium decemcellulare</name>
    <dbReference type="NCBI Taxonomy" id="57161"/>
    <lineage>
        <taxon>Eukaryota</taxon>
        <taxon>Fungi</taxon>
        <taxon>Dikarya</taxon>
        <taxon>Ascomycota</taxon>
        <taxon>Pezizomycotina</taxon>
        <taxon>Sordariomycetes</taxon>
        <taxon>Hypocreomycetidae</taxon>
        <taxon>Hypocreales</taxon>
        <taxon>Nectriaceae</taxon>
        <taxon>Fusarium</taxon>
        <taxon>Fusarium decemcellulare species complex</taxon>
    </lineage>
</organism>
<proteinExistence type="predicted"/>
<comment type="caution">
    <text evidence="1">The sequence shown here is derived from an EMBL/GenBank/DDBJ whole genome shotgun (WGS) entry which is preliminary data.</text>
</comment>
<protein>
    <submittedName>
        <fullName evidence="1">Uncharacterized protein</fullName>
    </submittedName>
</protein>
<accession>A0ACC1RIU9</accession>
<keyword evidence="2" id="KW-1185">Reference proteome</keyword>
<evidence type="ECO:0000313" key="2">
    <source>
        <dbReference type="Proteomes" id="UP001148629"/>
    </source>
</evidence>
<evidence type="ECO:0000313" key="1">
    <source>
        <dbReference type="EMBL" id="KAJ3518034.1"/>
    </source>
</evidence>